<organism evidence="1">
    <name type="scientific">marine sediment metagenome</name>
    <dbReference type="NCBI Taxonomy" id="412755"/>
    <lineage>
        <taxon>unclassified sequences</taxon>
        <taxon>metagenomes</taxon>
        <taxon>ecological metagenomes</taxon>
    </lineage>
</organism>
<accession>A0A0F9R2Q8</accession>
<proteinExistence type="predicted"/>
<sequence length="71" mass="8128">MGWFSKSKKTVTIRGITFGLTGKYFSSRELPLAYFVIKAIEGDDLARELLAVGKYRINKCRRQHYIPTASK</sequence>
<dbReference type="EMBL" id="LAZR01001188">
    <property type="protein sequence ID" value="KKN49049.1"/>
    <property type="molecule type" value="Genomic_DNA"/>
</dbReference>
<name>A0A0F9R2Q8_9ZZZZ</name>
<reference evidence="1" key="1">
    <citation type="journal article" date="2015" name="Nature">
        <title>Complex archaea that bridge the gap between prokaryotes and eukaryotes.</title>
        <authorList>
            <person name="Spang A."/>
            <person name="Saw J.H."/>
            <person name="Jorgensen S.L."/>
            <person name="Zaremba-Niedzwiedzka K."/>
            <person name="Martijn J."/>
            <person name="Lind A.E."/>
            <person name="van Eijk R."/>
            <person name="Schleper C."/>
            <person name="Guy L."/>
            <person name="Ettema T.J."/>
        </authorList>
    </citation>
    <scope>NUCLEOTIDE SEQUENCE</scope>
</reference>
<protein>
    <submittedName>
        <fullName evidence="1">Uncharacterized protein</fullName>
    </submittedName>
</protein>
<comment type="caution">
    <text evidence="1">The sequence shown here is derived from an EMBL/GenBank/DDBJ whole genome shotgun (WGS) entry which is preliminary data.</text>
</comment>
<dbReference type="AlphaFoldDB" id="A0A0F9R2Q8"/>
<gene>
    <name evidence="1" type="ORF">LCGC14_0646910</name>
</gene>
<evidence type="ECO:0000313" key="1">
    <source>
        <dbReference type="EMBL" id="KKN49049.1"/>
    </source>
</evidence>